<dbReference type="SMART" id="SM00184">
    <property type="entry name" value="RING"/>
    <property type="match status" value="1"/>
</dbReference>
<dbReference type="InterPro" id="IPR013083">
    <property type="entry name" value="Znf_RING/FYVE/PHD"/>
</dbReference>
<name>A0ABR2TUH0_9ROSI</name>
<dbReference type="PROSITE" id="PS50089">
    <property type="entry name" value="ZF_RING_2"/>
    <property type="match status" value="1"/>
</dbReference>
<gene>
    <name evidence="4" type="ORF">V6N11_016271</name>
</gene>
<evidence type="ECO:0000256" key="2">
    <source>
        <dbReference type="SAM" id="MobiDB-lite"/>
    </source>
</evidence>
<organism evidence="4 5">
    <name type="scientific">Hibiscus sabdariffa</name>
    <name type="common">roselle</name>
    <dbReference type="NCBI Taxonomy" id="183260"/>
    <lineage>
        <taxon>Eukaryota</taxon>
        <taxon>Viridiplantae</taxon>
        <taxon>Streptophyta</taxon>
        <taxon>Embryophyta</taxon>
        <taxon>Tracheophyta</taxon>
        <taxon>Spermatophyta</taxon>
        <taxon>Magnoliopsida</taxon>
        <taxon>eudicotyledons</taxon>
        <taxon>Gunneridae</taxon>
        <taxon>Pentapetalae</taxon>
        <taxon>rosids</taxon>
        <taxon>malvids</taxon>
        <taxon>Malvales</taxon>
        <taxon>Malvaceae</taxon>
        <taxon>Malvoideae</taxon>
        <taxon>Hibiscus</taxon>
    </lineage>
</organism>
<dbReference type="Pfam" id="PF13920">
    <property type="entry name" value="zf-C3HC4_3"/>
    <property type="match status" value="1"/>
</dbReference>
<dbReference type="Proteomes" id="UP001396334">
    <property type="component" value="Unassembled WGS sequence"/>
</dbReference>
<sequence>MNVGIAEMESIVIERRITKWKNLKQRLGFKSMAMGCCGATWNPTTISILDQHDQTPPTPRSFNALNSATVPLLLGRQQQQQQQLQRQPVPTATGMNLAMALAAERNLRGNNNDNDSNAGPSPRDQVKTLMRLIEETEGVDWTQQQQQQQQKKKKKKQRSEENDDVEIEGGAEPEPEGRCCVCMERKKGAAFIPCGHTFCRVCSREVWLNRGSCPVCNRSILDILDIF</sequence>
<keyword evidence="5" id="KW-1185">Reference proteome</keyword>
<feature type="domain" description="RING-type" evidence="3">
    <location>
        <begin position="179"/>
        <end position="217"/>
    </location>
</feature>
<protein>
    <recommendedName>
        <fullName evidence="3">RING-type domain-containing protein</fullName>
    </recommendedName>
</protein>
<proteinExistence type="predicted"/>
<accession>A0ABR2TUH0</accession>
<dbReference type="Gene3D" id="3.30.40.10">
    <property type="entry name" value="Zinc/RING finger domain, C3HC4 (zinc finger)"/>
    <property type="match status" value="1"/>
</dbReference>
<dbReference type="SUPFAM" id="SSF57850">
    <property type="entry name" value="RING/U-box"/>
    <property type="match status" value="1"/>
</dbReference>
<reference evidence="4 5" key="1">
    <citation type="journal article" date="2024" name="G3 (Bethesda)">
        <title>Genome assembly of Hibiscus sabdariffa L. provides insights into metabolisms of medicinal natural products.</title>
        <authorList>
            <person name="Kim T."/>
        </authorList>
    </citation>
    <scope>NUCLEOTIDE SEQUENCE [LARGE SCALE GENOMIC DNA]</scope>
    <source>
        <strain evidence="4">TK-2024</strain>
        <tissue evidence="4">Old leaves</tissue>
    </source>
</reference>
<feature type="region of interest" description="Disordered" evidence="2">
    <location>
        <begin position="137"/>
        <end position="175"/>
    </location>
</feature>
<evidence type="ECO:0000256" key="1">
    <source>
        <dbReference type="PROSITE-ProRule" id="PRU00175"/>
    </source>
</evidence>
<keyword evidence="1" id="KW-0863">Zinc-finger</keyword>
<dbReference type="InterPro" id="IPR001841">
    <property type="entry name" value="Znf_RING"/>
</dbReference>
<feature type="compositionally biased region" description="Acidic residues" evidence="2">
    <location>
        <begin position="161"/>
        <end position="174"/>
    </location>
</feature>
<evidence type="ECO:0000259" key="3">
    <source>
        <dbReference type="PROSITE" id="PS50089"/>
    </source>
</evidence>
<evidence type="ECO:0000313" key="5">
    <source>
        <dbReference type="Proteomes" id="UP001396334"/>
    </source>
</evidence>
<comment type="caution">
    <text evidence="4">The sequence shown here is derived from an EMBL/GenBank/DDBJ whole genome shotgun (WGS) entry which is preliminary data.</text>
</comment>
<dbReference type="EMBL" id="JBBPBN010000004">
    <property type="protein sequence ID" value="KAK9041156.1"/>
    <property type="molecule type" value="Genomic_DNA"/>
</dbReference>
<dbReference type="PANTHER" id="PTHR46629">
    <property type="entry name" value="OS01G0917900 PROTEIN"/>
    <property type="match status" value="1"/>
</dbReference>
<evidence type="ECO:0000313" key="4">
    <source>
        <dbReference type="EMBL" id="KAK9041156.1"/>
    </source>
</evidence>
<keyword evidence="1" id="KW-0479">Metal-binding</keyword>
<keyword evidence="1" id="KW-0862">Zinc</keyword>